<dbReference type="VEuPathDB" id="TrichDB:TRFO_19880"/>
<dbReference type="Proteomes" id="UP000179807">
    <property type="component" value="Unassembled WGS sequence"/>
</dbReference>
<dbReference type="InterPro" id="IPR052394">
    <property type="entry name" value="LRR-containing"/>
</dbReference>
<sequence length="232" mass="25922">MLRKTVSVIYTAAGKTIEVHNVQIGSLLDIFVPIKISTLSELKFANSKLTAEELEMICPLIPQNLALLDLSNLSLNAKAISVLAKRINYSHIQSLDLSNNPIGDESIWILLEAIGKNQDLTSLILVNCNLSGNGIWTLFNVIAEKKFDFLDISENLIMSNGSDYVLNFLKQDPDIRELHIDRAQLSEGDVDVLVDAAEKSRKLQVFSVRGNSLIRYRTFSPKILVDRLPIMK</sequence>
<reference evidence="1" key="1">
    <citation type="submission" date="2016-10" db="EMBL/GenBank/DDBJ databases">
        <authorList>
            <person name="Benchimol M."/>
            <person name="Almeida L.G."/>
            <person name="Vasconcelos A.T."/>
            <person name="Perreira-Neves A."/>
            <person name="Rosa I.A."/>
            <person name="Tasca T."/>
            <person name="Bogo M.R."/>
            <person name="de Souza W."/>
        </authorList>
    </citation>
    <scope>NUCLEOTIDE SEQUENCE [LARGE SCALE GENOMIC DNA]</scope>
    <source>
        <strain evidence="1">K</strain>
    </source>
</reference>
<evidence type="ECO:0000313" key="1">
    <source>
        <dbReference type="EMBL" id="OHT10747.1"/>
    </source>
</evidence>
<accession>A0A1J4KHR0</accession>
<dbReference type="PANTHER" id="PTHR24114">
    <property type="entry name" value="LEUCINE RICH REPEAT FAMILY PROTEIN"/>
    <property type="match status" value="1"/>
</dbReference>
<dbReference type="RefSeq" id="XP_068363883.1">
    <property type="nucleotide sequence ID" value="XM_068501067.1"/>
</dbReference>
<evidence type="ECO:0000313" key="2">
    <source>
        <dbReference type="Proteomes" id="UP000179807"/>
    </source>
</evidence>
<evidence type="ECO:0008006" key="3">
    <source>
        <dbReference type="Google" id="ProtNLM"/>
    </source>
</evidence>
<dbReference type="OrthoDB" id="120976at2759"/>
<gene>
    <name evidence="1" type="ORF">TRFO_19880</name>
</gene>
<organism evidence="1 2">
    <name type="scientific">Tritrichomonas foetus</name>
    <dbReference type="NCBI Taxonomy" id="1144522"/>
    <lineage>
        <taxon>Eukaryota</taxon>
        <taxon>Metamonada</taxon>
        <taxon>Parabasalia</taxon>
        <taxon>Tritrichomonadida</taxon>
        <taxon>Tritrichomonadidae</taxon>
        <taxon>Tritrichomonas</taxon>
    </lineage>
</organism>
<dbReference type="PANTHER" id="PTHR24114:SF48">
    <property type="entry name" value="LEUCINE-RICH REPEAT-CONTAINING PROTEIN"/>
    <property type="match status" value="1"/>
</dbReference>
<dbReference type="Gene3D" id="3.80.10.10">
    <property type="entry name" value="Ribonuclease Inhibitor"/>
    <property type="match status" value="1"/>
</dbReference>
<dbReference type="SUPFAM" id="SSF52047">
    <property type="entry name" value="RNI-like"/>
    <property type="match status" value="1"/>
</dbReference>
<protein>
    <recommendedName>
        <fullName evidence="3">Leucine Rich Repeat family protein</fullName>
    </recommendedName>
</protein>
<comment type="caution">
    <text evidence="1">The sequence shown here is derived from an EMBL/GenBank/DDBJ whole genome shotgun (WGS) entry which is preliminary data.</text>
</comment>
<proteinExistence type="predicted"/>
<keyword evidence="2" id="KW-1185">Reference proteome</keyword>
<dbReference type="InterPro" id="IPR001611">
    <property type="entry name" value="Leu-rich_rpt"/>
</dbReference>
<dbReference type="EMBL" id="MLAK01000603">
    <property type="protein sequence ID" value="OHT10747.1"/>
    <property type="molecule type" value="Genomic_DNA"/>
</dbReference>
<dbReference type="GeneID" id="94835771"/>
<dbReference type="Pfam" id="PF13516">
    <property type="entry name" value="LRR_6"/>
    <property type="match status" value="1"/>
</dbReference>
<name>A0A1J4KHR0_9EUKA</name>
<dbReference type="AlphaFoldDB" id="A0A1J4KHR0"/>
<dbReference type="InterPro" id="IPR032675">
    <property type="entry name" value="LRR_dom_sf"/>
</dbReference>